<feature type="compositionally biased region" description="Polar residues" evidence="1">
    <location>
        <begin position="1123"/>
        <end position="1134"/>
    </location>
</feature>
<feature type="domain" description="Cep192-like" evidence="9">
    <location>
        <begin position="2414"/>
        <end position="2517"/>
    </location>
</feature>
<dbReference type="InterPro" id="IPR054090">
    <property type="entry name" value="Cep192_Spd-2-like_dom"/>
</dbReference>
<feature type="domain" description="Cep192/Spd-2-like" evidence="7">
    <location>
        <begin position="2078"/>
        <end position="2188"/>
    </location>
</feature>
<evidence type="ECO:0000259" key="9">
    <source>
        <dbReference type="Pfam" id="PF22076"/>
    </source>
</evidence>
<dbReference type="Pfam" id="PF22065">
    <property type="entry name" value="Cep192_D7"/>
    <property type="match status" value="1"/>
</dbReference>
<dbReference type="GO" id="GO:0051298">
    <property type="term" value="P:centrosome duplication"/>
    <property type="evidence" value="ECO:0007669"/>
    <property type="project" value="InterPro"/>
</dbReference>
<feature type="compositionally biased region" description="Polar residues" evidence="1">
    <location>
        <begin position="978"/>
        <end position="991"/>
    </location>
</feature>
<evidence type="ECO:0000313" key="10">
    <source>
        <dbReference type="EMBL" id="PFX21684.1"/>
    </source>
</evidence>
<feature type="region of interest" description="Disordered" evidence="1">
    <location>
        <begin position="618"/>
        <end position="644"/>
    </location>
</feature>
<dbReference type="Pfam" id="PF22064">
    <property type="entry name" value="Cep192_D2"/>
    <property type="match status" value="1"/>
</dbReference>
<evidence type="ECO:0000259" key="4">
    <source>
        <dbReference type="Pfam" id="PF22065"/>
    </source>
</evidence>
<evidence type="ECO:0000259" key="7">
    <source>
        <dbReference type="Pfam" id="PF22073"/>
    </source>
</evidence>
<gene>
    <name evidence="10" type="primary">CEP192</name>
    <name evidence="10" type="ORF">AWC38_SpisGene13827</name>
</gene>
<dbReference type="InterPro" id="IPR054087">
    <property type="entry name" value="Cep192-like_D7"/>
</dbReference>
<evidence type="ECO:0000259" key="5">
    <source>
        <dbReference type="Pfam" id="PF22066"/>
    </source>
</evidence>
<feature type="compositionally biased region" description="Basic and acidic residues" evidence="1">
    <location>
        <begin position="940"/>
        <end position="953"/>
    </location>
</feature>
<feature type="region of interest" description="Disordered" evidence="1">
    <location>
        <begin position="41"/>
        <end position="82"/>
    </location>
</feature>
<dbReference type="STRING" id="50429.A0A2B4RTB7"/>
<feature type="domain" description="Cep192-like" evidence="3">
    <location>
        <begin position="1814"/>
        <end position="1968"/>
    </location>
</feature>
<feature type="domain" description="Cep192-like" evidence="8">
    <location>
        <begin position="2194"/>
        <end position="2371"/>
    </location>
</feature>
<dbReference type="OrthoDB" id="10063141at2759"/>
<dbReference type="GO" id="GO:0000242">
    <property type="term" value="C:pericentriolar material"/>
    <property type="evidence" value="ECO:0007669"/>
    <property type="project" value="TreeGrafter"/>
</dbReference>
<evidence type="ECO:0000259" key="8">
    <source>
        <dbReference type="Pfam" id="PF22074"/>
    </source>
</evidence>
<feature type="region of interest" description="Disordered" evidence="1">
    <location>
        <begin position="375"/>
        <end position="419"/>
    </location>
</feature>
<feature type="region of interest" description="Disordered" evidence="1">
    <location>
        <begin position="935"/>
        <end position="1022"/>
    </location>
</feature>
<dbReference type="GO" id="GO:0005737">
    <property type="term" value="C:cytoplasm"/>
    <property type="evidence" value="ECO:0007669"/>
    <property type="project" value="TreeGrafter"/>
</dbReference>
<feature type="domain" description="Cep192-like" evidence="6">
    <location>
        <begin position="1972"/>
        <end position="2068"/>
    </location>
</feature>
<feature type="compositionally biased region" description="Low complexity" evidence="1">
    <location>
        <begin position="1231"/>
        <end position="1242"/>
    </location>
</feature>
<keyword evidence="11" id="KW-1185">Reference proteome</keyword>
<dbReference type="GO" id="GO:0019901">
    <property type="term" value="F:protein kinase binding"/>
    <property type="evidence" value="ECO:0007669"/>
    <property type="project" value="TreeGrafter"/>
</dbReference>
<feature type="region of interest" description="Disordered" evidence="1">
    <location>
        <begin position="298"/>
        <end position="347"/>
    </location>
</feature>
<dbReference type="InterPro" id="IPR054091">
    <property type="entry name" value="Cep192-like_D5"/>
</dbReference>
<dbReference type="EMBL" id="LSMT01000267">
    <property type="protein sequence ID" value="PFX21684.1"/>
    <property type="molecule type" value="Genomic_DNA"/>
</dbReference>
<dbReference type="Pfam" id="PF22073">
    <property type="entry name" value="Cep192_D4"/>
    <property type="match status" value="1"/>
</dbReference>
<dbReference type="InterPro" id="IPR054086">
    <property type="entry name" value="Cep192-like_D2"/>
</dbReference>
<organism evidence="10 11">
    <name type="scientific">Stylophora pistillata</name>
    <name type="common">Smooth cauliflower coral</name>
    <dbReference type="NCBI Taxonomy" id="50429"/>
    <lineage>
        <taxon>Eukaryota</taxon>
        <taxon>Metazoa</taxon>
        <taxon>Cnidaria</taxon>
        <taxon>Anthozoa</taxon>
        <taxon>Hexacorallia</taxon>
        <taxon>Scleractinia</taxon>
        <taxon>Astrocoeniina</taxon>
        <taxon>Pocilloporidae</taxon>
        <taxon>Stylophora</taxon>
    </lineage>
</organism>
<dbReference type="InterPro" id="IPR039103">
    <property type="entry name" value="Spd-2/CEP192"/>
</dbReference>
<evidence type="ECO:0000259" key="3">
    <source>
        <dbReference type="Pfam" id="PF22064"/>
    </source>
</evidence>
<dbReference type="GO" id="GO:0090222">
    <property type="term" value="P:centrosome-templated microtubule nucleation"/>
    <property type="evidence" value="ECO:0007669"/>
    <property type="project" value="InterPro"/>
</dbReference>
<dbReference type="Pfam" id="PF22076">
    <property type="entry name" value="Cep192_D6"/>
    <property type="match status" value="1"/>
</dbReference>
<feature type="compositionally biased region" description="Low complexity" evidence="1">
    <location>
        <begin position="1069"/>
        <end position="1093"/>
    </location>
</feature>
<dbReference type="GO" id="GO:0005814">
    <property type="term" value="C:centriole"/>
    <property type="evidence" value="ECO:0007669"/>
    <property type="project" value="TreeGrafter"/>
</dbReference>
<feature type="domain" description="Cep192-like" evidence="5">
    <location>
        <begin position="2706"/>
        <end position="2806"/>
    </location>
</feature>
<feature type="region of interest" description="Disordered" evidence="1">
    <location>
        <begin position="175"/>
        <end position="201"/>
    </location>
</feature>
<dbReference type="Pfam" id="PF22067">
    <property type="entry name" value="Cep192_D3"/>
    <property type="match status" value="1"/>
</dbReference>
<feature type="compositionally biased region" description="Basic and acidic residues" evidence="1">
    <location>
        <begin position="1007"/>
        <end position="1022"/>
    </location>
</feature>
<dbReference type="Pfam" id="PF22060">
    <property type="entry name" value="Cep192_D1"/>
    <property type="match status" value="1"/>
</dbReference>
<dbReference type="GO" id="GO:0090307">
    <property type="term" value="P:mitotic spindle assembly"/>
    <property type="evidence" value="ECO:0007669"/>
    <property type="project" value="TreeGrafter"/>
</dbReference>
<proteinExistence type="predicted"/>
<feature type="region of interest" description="Disordered" evidence="1">
    <location>
        <begin position="677"/>
        <end position="699"/>
    </location>
</feature>
<dbReference type="InterPro" id="IPR054092">
    <property type="entry name" value="Cep192-like_D6"/>
</dbReference>
<feature type="domain" description="Cep192-like" evidence="4">
    <location>
        <begin position="2554"/>
        <end position="2669"/>
    </location>
</feature>
<dbReference type="Pfam" id="PF22066">
    <property type="entry name" value="Cep192_D8"/>
    <property type="match status" value="1"/>
</dbReference>
<feature type="compositionally biased region" description="Polar residues" evidence="1">
    <location>
        <begin position="53"/>
        <end position="70"/>
    </location>
</feature>
<dbReference type="Gene3D" id="2.60.40.10">
    <property type="entry name" value="Immunoglobulins"/>
    <property type="match status" value="4"/>
</dbReference>
<evidence type="ECO:0000256" key="1">
    <source>
        <dbReference type="SAM" id="MobiDB-lite"/>
    </source>
</evidence>
<dbReference type="InterPro" id="IPR013783">
    <property type="entry name" value="Ig-like_fold"/>
</dbReference>
<sequence length="2808" mass="302494">MDLNFSQDSFAFSDITGPSHVSGLESFSDFDASECSEASFAEIVPNKGVDTDLGTSVSEENAGQTNGSLENGKESSATEKSSLGLQELNSNNINEFFEAIHNAESLGFAALSESGKSLAGDESSLGILQLDGLPDFSDDFQTAPDSSETPLTLERTLVGNEEDSNDLDEVVLDHHTDVGNQPGEDIPFTNGSHPPSDQTPVVNRNTVLQLEEERPDTGQDPDTFFSSNNVQANDNFQESVDDEPLQHSYGQEELDMMLQRRAGSGDGGELIDRVSLTSSISFIQSQTFPDSIFSQSFGSSRGLGSGMDSRSESDGQEDCDEVTSPPLHGAGDGSNDITGRPGLEGANSDVEDLQIQNGPSLDANNRQETQAIELRQSAEGVDVLPDILGDGGGGGDGSSGNSSDTDDGGPADHNTKSGVGLEQRPFSLQIGAAYASSSASSLPSSTFPPSITSFGFINQSTGGNFLGTSSLPVSDGLTAGRGCPVGDAAAERSPVLPSSPPEWINELQDSVTIPHSLQFQSSSTPMVREGVPQNCNNTGTHNETSALESYYLMGHNVATPRSIWAEDGSFHMSQQMLGNRQSNSPVDAESLNFDPTAIEAAHNVSQDKDKTLISSETAFGGHSNQESDQRFGSWPGDRSAVSASINQSSPDFSIKFGNSIFSNGDSAIDSSKLWKSTPRDEEENGMRSTPGVVFQGNQRPSTVTGQVAVNNQLKQARTEHSSGGDHSTTLASGVTTWREGNSQGLVDLSGDQNDVDPPTDRTLTPGGVAYDPSIQQAAAPWEINAMASCPWPDGSGEMQDSMLRSNPFEGSIDQHPWSFGGGGGGALSEEDQPLGSGSKHFSWTGSDFGFEVQGDAEAIIAAGEESFNKEHELEIPSHSEISDTTKLHDWTVPESKFVTRPSLLKVVGINDPNNLGEVRISFGAFLAAGSGELGSLTRTSPDRPRPHFGDDKPILTPSPQPPVRMISKPTTPFDEFIQESTVTDNLSNRTSADGGIKEPLQQQPKHVAKEPQKHNQLKKEESLEAASGLGTSMSWLSADAHSEELSLEMQKLKLDEQFKVDSTFKSRSRTASQTSSQSSSSKGSIKSVIKIDSFQSAQPSKNIAGDSRSISKEGKRSHRKAKQASQVVSTNSLDLSSGSELGLQQELQELYKHSSRIGSPRRSSVGDASSAASLEKMTQFIAKAINEDPDEIRKKLTAVEKKKSKAKLRRKHISSSEVESISLNSRTSDFKPVSSSSPQTKSSPEKLVDSSVKAHGIEPHNNSNSPDKLVSYSIEDSVFRSHDSPSMIPLSMKELDSKDLSLEHESMSSSEMGNFQHVIPQFGETYTLRKDSKENNQHFTAPTVDPRKHRTHEIEQRLNCSLPKDADHDNFSHPPMATRQLHPLIQESTLWQSESSPPRQRLETSDSAVGSMTTSLSEDVATTRHSWPEATPRRWYKTKEDSHWAAKVQSGATQPGSTTAAVGLATHIIPTDDVKVAVQTSSLNEGLPSSLLIHGHQPAGLANHNSSPLGIPFSTSQGIVPLVNQGTISHLYPGSGVTGSIGLSGLAGPLYPGNGLSIQTHGPLSHTAPVGYGPRMVPVGSAMYPSQGHGLLNTLHGQVPLVHTVSASMGPKPSSLTPTYVQSVNVNIPHKEPTHQLPLQFQSNPSNISGLPNTFTQPKIPASLPFYQPSFQHDPNGLLQVRPEFSQGRVLQSPSQLIIPGEIKVPPFCCVGVLTETVIPLHNSSSRWMHCEIHSVLSTVNGVQVPSTSSAFSCQLKAIIGPHTTENIKLSIEPKEAGTLTTQLQVYSLPVVSEVPQVTHSVGPVLALEVVAEEPQVEVVLEDENSIFFGEVSFGAKQCRPIHLVNRGRAQVPIRIIISANSSSLNCFTFADADFTPKTDVVRGPASAGAKGSALTIHTLFIKGRKDLTSKVEPTVVWLLFQSPNMGVKSSTSVGPPNEYTARLDVEIDSALQGLTISSVALKAIEGIVRLHTPHKVQVLTLKSPVGKSTSCTIPVKNAGNITAKVNLRIEGDSKQFSVKPAQLRIKPEEESEVQVVFQPTEGDKQVESLVILAVPNGPVYELVLRGSALPKEDDMFALLSSKPVLCWSGVALGWSQQQKVILKTSSATPVKLQLMIEGNHSDYQIQPMFSSHGGSPEHPQATLEPKKELPVHVSFSPSSMGLISSSLVIRSLAGKTKSKIPLYGCGGTSQLVLVDIRQLSEGYVTNIGEVSLGKKNSVKVVVRNSGTRAAFVKAMCYSDIHTLQRYPSSHLKIHPDSFVLSERTSKAVLIEYQPLEKDAINCRTSVNSVAVVAFYTGNEFLRRQYKKNLYTRPLQHSSQTIERSLLSGIDFTTAFQDEEKLVEDVKYPKVASWDSFFQGSVSRVLLTLVGSPPGSSPNNKPDPNRSVDIVPVSDKQAVKSQETSPVNGNLAAECWTVIPDFLTLSPSNSEDDKSGKGSDQLRILNFSDRSIGFEFTWPAHSIIITPERGKIPPRSQARVLVSSKSNLSSSSTPLPWGGTIYLKCDGKQQTIRVQIREERILESSPHQSGTSNFQSIPTMVTGNTPLPTNHLPPLRIKNKDIVFERTMIGTVTTSEISLTNTASENLTWNLSSVAPAYVKVDDTGNICRTTYLAFSMAKQEGTIQAGRTAKIVVKFQPRDAGEYEQSWDLMTTSDANKSKQKIFLHGQAVDRIGDVEGQGEDVDTFLPAKSKKVTIKEPLRSPKSVKKGLYVKENVLQFPVTVAGATSEAQLKICNGSGDDQYAVRVSSLKTPFSVQNSKFSVRANRFVRLPVRFSPTEPGKSYEASFVITADPDVIIKVQLQGSSSV</sequence>
<protein>
    <submittedName>
        <fullName evidence="10">Centrosomal protein of 192 kDa</fullName>
    </submittedName>
</protein>
<dbReference type="Pfam" id="PF22074">
    <property type="entry name" value="Cep192_D5"/>
    <property type="match status" value="1"/>
</dbReference>
<feature type="region of interest" description="Disordered" evidence="1">
    <location>
        <begin position="1390"/>
        <end position="1438"/>
    </location>
</feature>
<feature type="compositionally biased region" description="Gly residues" evidence="1">
    <location>
        <begin position="389"/>
        <end position="398"/>
    </location>
</feature>
<dbReference type="InterPro" id="IPR054089">
    <property type="entry name" value="Cep192-like_D3"/>
</dbReference>
<reference evidence="11" key="1">
    <citation type="journal article" date="2017" name="bioRxiv">
        <title>Comparative analysis of the genomes of Stylophora pistillata and Acropora digitifera provides evidence for extensive differences between species of corals.</title>
        <authorList>
            <person name="Voolstra C.R."/>
            <person name="Li Y."/>
            <person name="Liew Y.J."/>
            <person name="Baumgarten S."/>
            <person name="Zoccola D."/>
            <person name="Flot J.-F."/>
            <person name="Tambutte S."/>
            <person name="Allemand D."/>
            <person name="Aranda M."/>
        </authorList>
    </citation>
    <scope>NUCLEOTIDE SEQUENCE [LARGE SCALE GENOMIC DNA]</scope>
</reference>
<evidence type="ECO:0000313" key="11">
    <source>
        <dbReference type="Proteomes" id="UP000225706"/>
    </source>
</evidence>
<dbReference type="InterPro" id="IPR054085">
    <property type="entry name" value="Cep192-like_D1"/>
</dbReference>
<dbReference type="Proteomes" id="UP000225706">
    <property type="component" value="Unassembled WGS sequence"/>
</dbReference>
<dbReference type="PANTHER" id="PTHR16029">
    <property type="entry name" value="CENTROSOMAL PROTEIN OF 192 KDA"/>
    <property type="match status" value="1"/>
</dbReference>
<feature type="compositionally biased region" description="Basic residues" evidence="1">
    <location>
        <begin position="1202"/>
        <end position="1213"/>
    </location>
</feature>
<dbReference type="GO" id="GO:0071539">
    <property type="term" value="P:protein localization to centrosome"/>
    <property type="evidence" value="ECO:0007669"/>
    <property type="project" value="InterPro"/>
</dbReference>
<feature type="compositionally biased region" description="Polar residues" evidence="1">
    <location>
        <begin position="189"/>
        <end position="201"/>
    </location>
</feature>
<feature type="region of interest" description="Disordered" evidence="1">
    <location>
        <begin position="1200"/>
        <end position="1249"/>
    </location>
</feature>
<accession>A0A2B4RTB7</accession>
<evidence type="ECO:0000259" key="2">
    <source>
        <dbReference type="Pfam" id="PF22060"/>
    </source>
</evidence>
<feature type="domain" description="Cep192-like" evidence="2">
    <location>
        <begin position="1695"/>
        <end position="1812"/>
    </location>
</feature>
<dbReference type="PANTHER" id="PTHR16029:SF11">
    <property type="entry name" value="CENTROSOMAL PROTEIN OF 192 KDA"/>
    <property type="match status" value="1"/>
</dbReference>
<name>A0A2B4RTB7_STYPI</name>
<feature type="region of interest" description="Disordered" evidence="1">
    <location>
        <begin position="1063"/>
        <end position="1139"/>
    </location>
</feature>
<feature type="compositionally biased region" description="Polar residues" evidence="1">
    <location>
        <begin position="1405"/>
        <end position="1417"/>
    </location>
</feature>
<dbReference type="InterPro" id="IPR054088">
    <property type="entry name" value="Cep192-like_D8"/>
</dbReference>
<evidence type="ECO:0000259" key="6">
    <source>
        <dbReference type="Pfam" id="PF22067"/>
    </source>
</evidence>
<comment type="caution">
    <text evidence="10">The sequence shown here is derived from an EMBL/GenBank/DDBJ whole genome shotgun (WGS) entry which is preliminary data.</text>
</comment>